<proteinExistence type="predicted"/>
<feature type="transmembrane region" description="Helical" evidence="1">
    <location>
        <begin position="21"/>
        <end position="41"/>
    </location>
</feature>
<evidence type="ECO:0000256" key="1">
    <source>
        <dbReference type="SAM" id="Phobius"/>
    </source>
</evidence>
<keyword evidence="1" id="KW-0812">Transmembrane</keyword>
<name>A0A1I8A7I6_9BILA</name>
<keyword evidence="1" id="KW-1133">Transmembrane helix</keyword>
<organism evidence="2 3">
    <name type="scientific">Steinernema glaseri</name>
    <dbReference type="NCBI Taxonomy" id="37863"/>
    <lineage>
        <taxon>Eukaryota</taxon>
        <taxon>Metazoa</taxon>
        <taxon>Ecdysozoa</taxon>
        <taxon>Nematoda</taxon>
        <taxon>Chromadorea</taxon>
        <taxon>Rhabditida</taxon>
        <taxon>Tylenchina</taxon>
        <taxon>Panagrolaimomorpha</taxon>
        <taxon>Strongyloidoidea</taxon>
        <taxon>Steinernematidae</taxon>
        <taxon>Steinernema</taxon>
    </lineage>
</organism>
<reference evidence="3" key="1">
    <citation type="submission" date="2016-11" db="UniProtKB">
        <authorList>
            <consortium name="WormBaseParasite"/>
        </authorList>
    </citation>
    <scope>IDENTIFICATION</scope>
</reference>
<dbReference type="Proteomes" id="UP000095287">
    <property type="component" value="Unplaced"/>
</dbReference>
<evidence type="ECO:0000313" key="2">
    <source>
        <dbReference type="Proteomes" id="UP000095287"/>
    </source>
</evidence>
<protein>
    <submittedName>
        <fullName evidence="3">DUF4936 family protein</fullName>
    </submittedName>
</protein>
<sequence>MLYPQQLKSIHIERHLMTVTGYFVYLLRFASINTAGCFMFYQASNDCALSDYQTLMSAIMTEVTSRAGRDDKYAWHMKMKEGFEAEWMILEEE</sequence>
<keyword evidence="2" id="KW-1185">Reference proteome</keyword>
<evidence type="ECO:0000313" key="3">
    <source>
        <dbReference type="WBParaSite" id="L893_g33789.t1"/>
    </source>
</evidence>
<accession>A0A1I8A7I6</accession>
<keyword evidence="1" id="KW-0472">Membrane</keyword>
<dbReference type="AlphaFoldDB" id="A0A1I8A7I6"/>
<dbReference type="WBParaSite" id="L893_g33789.t1">
    <property type="protein sequence ID" value="L893_g33789.t1"/>
    <property type="gene ID" value="L893_g33789"/>
</dbReference>